<dbReference type="Proteomes" id="UP000515908">
    <property type="component" value="Chromosome 01"/>
</dbReference>
<dbReference type="Pfam" id="PF23398">
    <property type="entry name" value="FAZ1_cons"/>
    <property type="match status" value="1"/>
</dbReference>
<feature type="region of interest" description="Disordered" evidence="1">
    <location>
        <begin position="778"/>
        <end position="861"/>
    </location>
</feature>
<feature type="transmembrane region" description="Helical" evidence="2">
    <location>
        <begin position="403"/>
        <end position="423"/>
    </location>
</feature>
<evidence type="ECO:0000313" key="5">
    <source>
        <dbReference type="Proteomes" id="UP000515908"/>
    </source>
</evidence>
<feature type="compositionally biased region" description="Basic and acidic residues" evidence="1">
    <location>
        <begin position="789"/>
        <end position="810"/>
    </location>
</feature>
<evidence type="ECO:0000256" key="1">
    <source>
        <dbReference type="SAM" id="MobiDB-lite"/>
    </source>
</evidence>
<dbReference type="VEuPathDB" id="TriTrypDB:ADEAN_000047500"/>
<evidence type="ECO:0000256" key="2">
    <source>
        <dbReference type="SAM" id="Phobius"/>
    </source>
</evidence>
<proteinExistence type="predicted"/>
<dbReference type="EMBL" id="LR877145">
    <property type="protein sequence ID" value="CAD2213039.1"/>
    <property type="molecule type" value="Genomic_DNA"/>
</dbReference>
<evidence type="ECO:0000313" key="4">
    <source>
        <dbReference type="EMBL" id="CAD2213039.1"/>
    </source>
</evidence>
<keyword evidence="2" id="KW-1133">Transmembrane helix</keyword>
<feature type="region of interest" description="Disordered" evidence="1">
    <location>
        <begin position="1"/>
        <end position="22"/>
    </location>
</feature>
<dbReference type="AlphaFoldDB" id="A0A7G2BZU4"/>
<reference evidence="4 5" key="1">
    <citation type="submission" date="2020-08" db="EMBL/GenBank/DDBJ databases">
        <authorList>
            <person name="Newling K."/>
            <person name="Davey J."/>
            <person name="Forrester S."/>
        </authorList>
    </citation>
    <scope>NUCLEOTIDE SEQUENCE [LARGE SCALE GENOMIC DNA]</scope>
    <source>
        <strain evidence="5">Crithidia deanei Carvalho (ATCC PRA-265)</strain>
    </source>
</reference>
<feature type="region of interest" description="Disordered" evidence="1">
    <location>
        <begin position="543"/>
        <end position="628"/>
    </location>
</feature>
<gene>
    <name evidence="4" type="ORF">ADEAN_000047500</name>
</gene>
<feature type="transmembrane region" description="Helical" evidence="2">
    <location>
        <begin position="499"/>
        <end position="521"/>
    </location>
</feature>
<feature type="transmembrane region" description="Helical" evidence="2">
    <location>
        <begin position="187"/>
        <end position="208"/>
    </location>
</feature>
<keyword evidence="2" id="KW-0812">Transmembrane</keyword>
<feature type="compositionally biased region" description="Polar residues" evidence="1">
    <location>
        <begin position="614"/>
        <end position="624"/>
    </location>
</feature>
<feature type="compositionally biased region" description="Basic residues" evidence="1">
    <location>
        <begin position="826"/>
        <end position="861"/>
    </location>
</feature>
<keyword evidence="5" id="KW-1185">Reference proteome</keyword>
<evidence type="ECO:0000259" key="3">
    <source>
        <dbReference type="Pfam" id="PF23398"/>
    </source>
</evidence>
<feature type="compositionally biased region" description="Low complexity" evidence="1">
    <location>
        <begin position="566"/>
        <end position="575"/>
    </location>
</feature>
<dbReference type="InterPro" id="IPR056614">
    <property type="entry name" value="FAZ1_cons"/>
</dbReference>
<sequence length="861" mass="97115">MKTDVNKAPAVQGTPENVYNGDGGEEEEGGFMYHFENAYCLTKSPVSLLAVFSVDSTPGQLVWRAFFALLLGILARRWNWMLYGFSPIGFEVMVLVVCTLRRGPWEFYLNRTLGGSGGQVSLLDIDFSTPAYVAVNTANPGNAPSEPFWKSRRSTSSSSTIVNSILYSNSWISFRIPNRINMHFSAYYSPFVFLLEMSVYFLIAFFLLDICVAQKLTLGLYFALTLLWIQRDVPFVVLSALLYGSVWVMDSGFFRLTQAGVLLENQRTLSQRLFTSYGFALAQTLFLTESHFCGNARASVAEFLLKTLPTYATLPREAVKTSEDTRYKESPVVVFVREFLIESVVQHGNFISVQFFSTIAVWFVLVMLTHGLQIPVTTVTLVVQMAANFFEGVFFSWKTQMEVPYHIIFALFFLVLQGVIAFCVMEDDQVMMLTFFCTNALWVFHAAMENRKFTSSVNVGVYFAMWVAMNVVELMWHFEYFDGSQYVSYNGGMDIEKRGLLYFLSQRFLLLLASTQCFLMFGTTAYMATKAAATEWADPASLKASEGSQRSKAAHSSRTQTTVKRTSNSTQNNNNPSGGKRVSNPAKPPASFSKGDNELTKENSDVLTKRTDSKAMSNPSSNGDIFSANDKLGKYERHTPEMSSENDLGETLVDQGLKEGTELPNADNSSSQEIAAEVQAEPVDEVVITSHIRIFEGKDWAIVLKKTESELRTVFTQEVESACKLPSGAVRNVEFSLGSLCVFFDVEHKESQSVDDIDKEVGQHAFTGLTQLYERHRPAEKQPVQVAKGQEKIMETKKKGKPADSQKTAEETESPTTEAPVLLTRMNKRQGKWRRKLQNGWKRPRKRRRRSRRPRHDRKRN</sequence>
<feature type="transmembrane region" description="Helical" evidence="2">
    <location>
        <begin position="82"/>
        <end position="103"/>
    </location>
</feature>
<feature type="transmembrane region" description="Helical" evidence="2">
    <location>
        <begin position="220"/>
        <end position="243"/>
    </location>
</feature>
<accession>A0A7G2BZU4</accession>
<name>A0A7G2BZU4_9TRYP</name>
<feature type="domain" description="Flagellar attachment zone protein 1 conserved" evidence="3">
    <location>
        <begin position="687"/>
        <end position="776"/>
    </location>
</feature>
<keyword evidence="2" id="KW-0472">Membrane</keyword>
<feature type="compositionally biased region" description="Basic and acidic residues" evidence="1">
    <location>
        <begin position="595"/>
        <end position="613"/>
    </location>
</feature>
<feature type="compositionally biased region" description="Polar residues" evidence="1">
    <location>
        <begin position="546"/>
        <end position="565"/>
    </location>
</feature>
<feature type="transmembrane region" description="Helical" evidence="2">
    <location>
        <begin position="459"/>
        <end position="478"/>
    </location>
</feature>
<protein>
    <recommendedName>
        <fullName evidence="3">Flagellar attachment zone protein 1 conserved domain-containing protein</fullName>
    </recommendedName>
</protein>
<organism evidence="4 5">
    <name type="scientific">Angomonas deanei</name>
    <dbReference type="NCBI Taxonomy" id="59799"/>
    <lineage>
        <taxon>Eukaryota</taxon>
        <taxon>Discoba</taxon>
        <taxon>Euglenozoa</taxon>
        <taxon>Kinetoplastea</taxon>
        <taxon>Metakinetoplastina</taxon>
        <taxon>Trypanosomatida</taxon>
        <taxon>Trypanosomatidae</taxon>
        <taxon>Strigomonadinae</taxon>
        <taxon>Angomonas</taxon>
    </lineage>
</organism>